<gene>
    <name evidence="3" type="ORF">FCALED_LOCUS288</name>
</gene>
<sequence length="160" mass="18229">MSKKTPPPTSNFLTRVFSRPSSSSSKTKPKSKKPSTKTSFLKPWKNNSQLAAYTSKNSTTISFLTININSTDIFGISILFKEISALLDIHFTFLSKQPDFIRWFIILWEMTVVSICILHLGKLLDVLWITTKLIDDGARSFVDLLFGIIVATYNFFTYIF</sequence>
<comment type="caution">
    <text evidence="3">The sequence shown here is derived from an EMBL/GenBank/DDBJ whole genome shotgun (WGS) entry which is preliminary data.</text>
</comment>
<feature type="transmembrane region" description="Helical" evidence="2">
    <location>
        <begin position="100"/>
        <end position="121"/>
    </location>
</feature>
<feature type="transmembrane region" description="Helical" evidence="2">
    <location>
        <begin position="141"/>
        <end position="159"/>
    </location>
</feature>
<evidence type="ECO:0000256" key="2">
    <source>
        <dbReference type="SAM" id="Phobius"/>
    </source>
</evidence>
<keyword evidence="4" id="KW-1185">Reference proteome</keyword>
<accession>A0A9N8YLY7</accession>
<feature type="region of interest" description="Disordered" evidence="1">
    <location>
        <begin position="1"/>
        <end position="41"/>
    </location>
</feature>
<keyword evidence="2" id="KW-0812">Transmembrane</keyword>
<protein>
    <submittedName>
        <fullName evidence="3">9850_t:CDS:1</fullName>
    </submittedName>
</protein>
<reference evidence="3" key="1">
    <citation type="submission" date="2021-06" db="EMBL/GenBank/DDBJ databases">
        <authorList>
            <person name="Kallberg Y."/>
            <person name="Tangrot J."/>
            <person name="Rosling A."/>
        </authorList>
    </citation>
    <scope>NUCLEOTIDE SEQUENCE</scope>
    <source>
        <strain evidence="3">UK204</strain>
    </source>
</reference>
<dbReference type="OrthoDB" id="2431839at2759"/>
<evidence type="ECO:0000256" key="1">
    <source>
        <dbReference type="SAM" id="MobiDB-lite"/>
    </source>
</evidence>
<organism evidence="3 4">
    <name type="scientific">Funneliformis caledonium</name>
    <dbReference type="NCBI Taxonomy" id="1117310"/>
    <lineage>
        <taxon>Eukaryota</taxon>
        <taxon>Fungi</taxon>
        <taxon>Fungi incertae sedis</taxon>
        <taxon>Mucoromycota</taxon>
        <taxon>Glomeromycotina</taxon>
        <taxon>Glomeromycetes</taxon>
        <taxon>Glomerales</taxon>
        <taxon>Glomeraceae</taxon>
        <taxon>Funneliformis</taxon>
    </lineage>
</organism>
<dbReference type="EMBL" id="CAJVPQ010000024">
    <property type="protein sequence ID" value="CAG8438026.1"/>
    <property type="molecule type" value="Genomic_DNA"/>
</dbReference>
<keyword evidence="2" id="KW-1133">Transmembrane helix</keyword>
<dbReference type="AlphaFoldDB" id="A0A9N8YLY7"/>
<dbReference type="Proteomes" id="UP000789570">
    <property type="component" value="Unassembled WGS sequence"/>
</dbReference>
<evidence type="ECO:0000313" key="3">
    <source>
        <dbReference type="EMBL" id="CAG8438026.1"/>
    </source>
</evidence>
<evidence type="ECO:0000313" key="4">
    <source>
        <dbReference type="Proteomes" id="UP000789570"/>
    </source>
</evidence>
<keyword evidence="2" id="KW-0472">Membrane</keyword>
<proteinExistence type="predicted"/>
<name>A0A9N8YLY7_9GLOM</name>